<dbReference type="InterPro" id="IPR003864">
    <property type="entry name" value="CSC1/OSCA1-like_7TM"/>
</dbReference>
<evidence type="ECO:0000256" key="4">
    <source>
        <dbReference type="ARBA" id="ARBA00022692"/>
    </source>
</evidence>
<feature type="domain" description="CSC1/OSCA1-like 7TM region" evidence="10">
    <location>
        <begin position="400"/>
        <end position="682"/>
    </location>
</feature>
<reference evidence="13 14" key="1">
    <citation type="journal article" date="2016" name="Proc. Natl. Acad. Sci. U.S.A.">
        <title>Comparative genomics of biotechnologically important yeasts.</title>
        <authorList>
            <person name="Riley R."/>
            <person name="Haridas S."/>
            <person name="Wolfe K.H."/>
            <person name="Lopes M.R."/>
            <person name="Hittinger C.T."/>
            <person name="Goeker M."/>
            <person name="Salamov A.A."/>
            <person name="Wisecaver J.H."/>
            <person name="Long T.M."/>
            <person name="Calvey C.H."/>
            <person name="Aerts A.L."/>
            <person name="Barry K.W."/>
            <person name="Choi C."/>
            <person name="Clum A."/>
            <person name="Coughlan A.Y."/>
            <person name="Deshpande S."/>
            <person name="Douglass A.P."/>
            <person name="Hanson S.J."/>
            <person name="Klenk H.-P."/>
            <person name="LaButti K.M."/>
            <person name="Lapidus A."/>
            <person name="Lindquist E.A."/>
            <person name="Lipzen A.M."/>
            <person name="Meier-Kolthoff J.P."/>
            <person name="Ohm R.A."/>
            <person name="Otillar R.P."/>
            <person name="Pangilinan J.L."/>
            <person name="Peng Y."/>
            <person name="Rokas A."/>
            <person name="Rosa C.A."/>
            <person name="Scheuner C."/>
            <person name="Sibirny A.A."/>
            <person name="Slot J.C."/>
            <person name="Stielow J.B."/>
            <person name="Sun H."/>
            <person name="Kurtzman C.P."/>
            <person name="Blackwell M."/>
            <person name="Grigoriev I.V."/>
            <person name="Jeffries T.W."/>
        </authorList>
    </citation>
    <scope>NUCLEOTIDE SEQUENCE [LARGE SCALE GENOMIC DNA]</scope>
    <source>
        <strain evidence="13 14">NRRL Y-11557</strain>
    </source>
</reference>
<dbReference type="OrthoDB" id="2150324at2759"/>
<dbReference type="Pfam" id="PF02714">
    <property type="entry name" value="RSN1_7TM"/>
    <property type="match status" value="1"/>
</dbReference>
<dbReference type="Pfam" id="PF13967">
    <property type="entry name" value="RSN1_TM"/>
    <property type="match status" value="1"/>
</dbReference>
<dbReference type="PANTHER" id="PTHR13018:SF149">
    <property type="entry name" value="DOMAIN PROTEIN, PUTATIVE (AFU_ORTHOLOGUE AFUA_3G11660)-RELATED"/>
    <property type="match status" value="1"/>
</dbReference>
<keyword evidence="6 9" id="KW-0472">Membrane</keyword>
<feature type="domain" description="CSC1/OSCA1-like N-terminal transmembrane" evidence="11">
    <location>
        <begin position="35"/>
        <end position="196"/>
    </location>
</feature>
<feature type="transmembrane region" description="Helical" evidence="9">
    <location>
        <begin position="554"/>
        <end position="577"/>
    </location>
</feature>
<keyword evidence="5 9" id="KW-1133">Transmembrane helix</keyword>
<evidence type="ECO:0000259" key="12">
    <source>
        <dbReference type="Pfam" id="PF14703"/>
    </source>
</evidence>
<feature type="domain" description="CSC1/OSCA1-like cytosolic" evidence="12">
    <location>
        <begin position="220"/>
        <end position="386"/>
    </location>
</feature>
<keyword evidence="14" id="KW-1185">Reference proteome</keyword>
<dbReference type="STRING" id="675824.A0A1E3PUG7"/>
<evidence type="ECO:0000259" key="11">
    <source>
        <dbReference type="Pfam" id="PF13967"/>
    </source>
</evidence>
<evidence type="ECO:0000256" key="9">
    <source>
        <dbReference type="SAM" id="Phobius"/>
    </source>
</evidence>
<evidence type="ECO:0000313" key="14">
    <source>
        <dbReference type="Proteomes" id="UP000094385"/>
    </source>
</evidence>
<feature type="transmembrane region" description="Helical" evidence="9">
    <location>
        <begin position="121"/>
        <end position="143"/>
    </location>
</feature>
<evidence type="ECO:0000256" key="3">
    <source>
        <dbReference type="ARBA" id="ARBA00022448"/>
    </source>
</evidence>
<organism evidence="13 14">
    <name type="scientific">Lipomyces starkeyi NRRL Y-11557</name>
    <dbReference type="NCBI Taxonomy" id="675824"/>
    <lineage>
        <taxon>Eukaryota</taxon>
        <taxon>Fungi</taxon>
        <taxon>Dikarya</taxon>
        <taxon>Ascomycota</taxon>
        <taxon>Saccharomycotina</taxon>
        <taxon>Lipomycetes</taxon>
        <taxon>Lipomycetales</taxon>
        <taxon>Lipomycetaceae</taxon>
        <taxon>Lipomyces</taxon>
    </lineage>
</organism>
<dbReference type="InterPro" id="IPR032880">
    <property type="entry name" value="CSC1/OSCA1-like_N"/>
</dbReference>
<evidence type="ECO:0000313" key="13">
    <source>
        <dbReference type="EMBL" id="ODQ69065.1"/>
    </source>
</evidence>
<dbReference type="InterPro" id="IPR027815">
    <property type="entry name" value="CSC1/OSCA1-like_cyt"/>
</dbReference>
<comment type="subcellular location">
    <subcellularLocation>
        <location evidence="1">Membrane</location>
        <topology evidence="1">Multi-pass membrane protein</topology>
    </subcellularLocation>
</comment>
<feature type="compositionally biased region" description="Polar residues" evidence="8">
    <location>
        <begin position="929"/>
        <end position="942"/>
    </location>
</feature>
<dbReference type="PANTHER" id="PTHR13018">
    <property type="entry name" value="PROBABLE MEMBRANE PROTEIN DUF221-RELATED"/>
    <property type="match status" value="1"/>
</dbReference>
<feature type="transmembrane region" description="Helical" evidence="9">
    <location>
        <begin position="403"/>
        <end position="426"/>
    </location>
</feature>
<evidence type="ECO:0000256" key="1">
    <source>
        <dbReference type="ARBA" id="ARBA00004141"/>
    </source>
</evidence>
<feature type="transmembrane region" description="Helical" evidence="9">
    <location>
        <begin position="691"/>
        <end position="708"/>
    </location>
</feature>
<dbReference type="InterPro" id="IPR045122">
    <property type="entry name" value="Csc1-like"/>
</dbReference>
<evidence type="ECO:0000259" key="10">
    <source>
        <dbReference type="Pfam" id="PF02714"/>
    </source>
</evidence>
<evidence type="ECO:0000256" key="6">
    <source>
        <dbReference type="ARBA" id="ARBA00023136"/>
    </source>
</evidence>
<gene>
    <name evidence="13" type="ORF">LIPSTDRAFT_88611</name>
</gene>
<evidence type="ECO:0000256" key="5">
    <source>
        <dbReference type="ARBA" id="ARBA00022989"/>
    </source>
</evidence>
<feature type="compositionally biased region" description="Polar residues" evidence="8">
    <location>
        <begin position="896"/>
        <end position="905"/>
    </location>
</feature>
<keyword evidence="7" id="KW-0175">Coiled coil</keyword>
<name>A0A1E3PUG7_LIPST</name>
<dbReference type="EMBL" id="KV454305">
    <property type="protein sequence ID" value="ODQ69065.1"/>
    <property type="molecule type" value="Genomic_DNA"/>
</dbReference>
<dbReference type="Proteomes" id="UP000094385">
    <property type="component" value="Unassembled WGS sequence"/>
</dbReference>
<sequence>MNVLSIRDNSADKSQLLLDLLKNSFVSAKFTGKAVWVGLLTSFGSAAVVFVLFCILRPRNTVIYAPKTRLSRASDSMSIMSTVSPPQLQSGIFGWMRQITTLSEHQLVDIMGLDMVIYLKFMHMCTYIFLCMSFLGIVVAIPINVTFSLRAPDSSTASASDAFLLMTPTLVSGKPMIVHVVLAYVFDGIVCFFLWRTYGQVLHLRRRFLASTEYRQSLYARSVLVTEIAKKHRSNNGLATILMSAKESRKVDQVSIGRNVAGLGSLVAKREKFVLKLETILAKYLKHPDNIPMSRPMCYPDKSDRNPSAGKVDAIDYLIRRIQDMEAKIVSARKNIDSRKEMPYGFAAYPTITDAHMVARANVSNTVLGSARIHPAPPREDILWDNIELARPERLQKQHTGNLLFFILCVSWIVPNAFIGTFLSQISRIGVLWDSFGTYMDRHPSLFSFIQGFISPAVTSAIFLILPVIMRRMSAWQGALTKSHRERNTLHKLYIFFIFNNLFIFTIFGVAWSAVTQLIELSQSGTSLSAKEIFNTLDLGKQVSNSIIGVSSFWVMYIIRVNFGSVLDLIQVSGLIVRSFARKFLAPTPRQMIRWTAPPAFEYAAYYNWLLFYVTIALSFTTIQPLVLLVTAFYFGLDSFLKRYSFLYVFVTKVESGGAFWPDLFNRVLFACSLGNLVMLLVTWTQGGWQVGVGMIPLFPAVLAFKIFCSQTFDKALNYDIMDVQVDELQTWRTGKTANDNDLRVEFGNPSLYRRLIVPMVKQTAEPFLSDIYRGRSFGEEYTSARMTIADGAFEVVDDTQLDIVKFAEDPNFEPSDKPDASVVVKSEQEPEHRPLETIHPNSFAARMPNSARIDSLPVSESTLAQGPFMTPGVRNLTFPTEYEPTNYDMLPEFSSHGSATNSVGTPPDDHVYENPYETAEDDCVVGSSFPTTAGNVETGTTDWARRSTRGRRGDRDEHEHRLLR</sequence>
<evidence type="ECO:0008006" key="15">
    <source>
        <dbReference type="Google" id="ProtNLM"/>
    </source>
</evidence>
<feature type="region of interest" description="Disordered" evidence="8">
    <location>
        <begin position="894"/>
        <end position="965"/>
    </location>
</feature>
<comment type="similarity">
    <text evidence="2">Belongs to the CSC1 (TC 1.A.17) family.</text>
</comment>
<dbReference type="GO" id="GO:0005886">
    <property type="term" value="C:plasma membrane"/>
    <property type="evidence" value="ECO:0007669"/>
    <property type="project" value="TreeGrafter"/>
</dbReference>
<proteinExistence type="inferred from homology"/>
<evidence type="ECO:0000256" key="8">
    <source>
        <dbReference type="SAM" id="MobiDB-lite"/>
    </source>
</evidence>
<accession>A0A1E3PUG7</accession>
<dbReference type="GO" id="GO:0005227">
    <property type="term" value="F:calcium-activated cation channel activity"/>
    <property type="evidence" value="ECO:0007669"/>
    <property type="project" value="InterPro"/>
</dbReference>
<protein>
    <recommendedName>
        <fullName evidence="15">DUF221-domain-containing protein</fullName>
    </recommendedName>
</protein>
<dbReference type="Pfam" id="PF14703">
    <property type="entry name" value="PHM7_cyt"/>
    <property type="match status" value="1"/>
</dbReference>
<feature type="transmembrane region" description="Helical" evidence="9">
    <location>
        <begin position="491"/>
        <end position="515"/>
    </location>
</feature>
<feature type="coiled-coil region" evidence="7">
    <location>
        <begin position="315"/>
        <end position="342"/>
    </location>
</feature>
<evidence type="ECO:0000256" key="7">
    <source>
        <dbReference type="SAM" id="Coils"/>
    </source>
</evidence>
<feature type="transmembrane region" description="Helical" evidence="9">
    <location>
        <begin position="34"/>
        <end position="56"/>
    </location>
</feature>
<keyword evidence="4 9" id="KW-0812">Transmembrane</keyword>
<feature type="compositionally biased region" description="Basic and acidic residues" evidence="8">
    <location>
        <begin position="952"/>
        <end position="965"/>
    </location>
</feature>
<dbReference type="AlphaFoldDB" id="A0A1E3PUG7"/>
<feature type="transmembrane region" description="Helical" evidence="9">
    <location>
        <begin position="610"/>
        <end position="637"/>
    </location>
</feature>
<keyword evidence="3" id="KW-0813">Transport</keyword>
<evidence type="ECO:0000256" key="2">
    <source>
        <dbReference type="ARBA" id="ARBA00007779"/>
    </source>
</evidence>
<feature type="transmembrane region" description="Helical" evidence="9">
    <location>
        <begin position="176"/>
        <end position="198"/>
    </location>
</feature>
<feature type="transmembrane region" description="Helical" evidence="9">
    <location>
        <begin position="446"/>
        <end position="470"/>
    </location>
</feature>